<dbReference type="InterPro" id="IPR032675">
    <property type="entry name" value="LRR_dom_sf"/>
</dbReference>
<accession>A0A2S2Q7R8</accession>
<proteinExistence type="predicted"/>
<dbReference type="SUPFAM" id="SSF52047">
    <property type="entry name" value="RNI-like"/>
    <property type="match status" value="1"/>
</dbReference>
<dbReference type="Pfam" id="PF12937">
    <property type="entry name" value="F-box-like"/>
    <property type="match status" value="1"/>
</dbReference>
<feature type="domain" description="F-box" evidence="1">
    <location>
        <begin position="301"/>
        <end position="347"/>
    </location>
</feature>
<dbReference type="Gene3D" id="3.80.10.10">
    <property type="entry name" value="Ribonuclease Inhibitor"/>
    <property type="match status" value="2"/>
</dbReference>
<evidence type="ECO:0000313" key="4">
    <source>
        <dbReference type="RefSeq" id="XP_025405121.1"/>
    </source>
</evidence>
<organism evidence="2">
    <name type="scientific">Sipha flava</name>
    <name type="common">yellow sugarcane aphid</name>
    <dbReference type="NCBI Taxonomy" id="143950"/>
    <lineage>
        <taxon>Eukaryota</taxon>
        <taxon>Metazoa</taxon>
        <taxon>Ecdysozoa</taxon>
        <taxon>Arthropoda</taxon>
        <taxon>Hexapoda</taxon>
        <taxon>Insecta</taxon>
        <taxon>Pterygota</taxon>
        <taxon>Neoptera</taxon>
        <taxon>Paraneoptera</taxon>
        <taxon>Hemiptera</taxon>
        <taxon>Sternorrhyncha</taxon>
        <taxon>Aphidomorpha</taxon>
        <taxon>Aphidoidea</taxon>
        <taxon>Aphididae</taxon>
        <taxon>Sipha</taxon>
    </lineage>
</organism>
<dbReference type="PANTHER" id="PTHR13318">
    <property type="entry name" value="PARTNER OF PAIRED, ISOFORM B-RELATED"/>
    <property type="match status" value="1"/>
</dbReference>
<dbReference type="GO" id="GO:0019005">
    <property type="term" value="C:SCF ubiquitin ligase complex"/>
    <property type="evidence" value="ECO:0007669"/>
    <property type="project" value="TreeGrafter"/>
</dbReference>
<dbReference type="OrthoDB" id="2153609at2759"/>
<dbReference type="PROSITE" id="PS50181">
    <property type="entry name" value="FBOX"/>
    <property type="match status" value="1"/>
</dbReference>
<reference evidence="4" key="2">
    <citation type="submission" date="2025-04" db="UniProtKB">
        <authorList>
            <consortium name="RefSeq"/>
        </authorList>
    </citation>
    <scope>IDENTIFICATION</scope>
    <source>
        <tissue evidence="4">Whole body</tissue>
    </source>
</reference>
<keyword evidence="3" id="KW-1185">Reference proteome</keyword>
<gene>
    <name evidence="2" type="primary">Fbxl4</name>
    <name evidence="4" type="synonym">LOC112679510</name>
    <name evidence="2" type="ORF">g.21196</name>
</gene>
<dbReference type="GO" id="GO:0031146">
    <property type="term" value="P:SCF-dependent proteasomal ubiquitin-dependent protein catabolic process"/>
    <property type="evidence" value="ECO:0007669"/>
    <property type="project" value="TreeGrafter"/>
</dbReference>
<sequence length="652" mass="75265">MNDEQVGFNLADLKKLCNSYIDYTRTYMDQRNTLGRIDEEPSALDYDFVFQFSSEVVDFSSQYGSDISISYTASNLIGRPSKFPNYGDFPQSYVMRSYGPWKELAPSRKCQIMPQNSGIIKSEDFIILSFATPVVPLVISIFETYTPGSIVRISGKVIDLPDKDAWRLLWEGLPQNCNGLRHSRLFAPKLNFIKERVKEICIEFNHSQLDYYTELDAVSMGGVLNYPENGELGILSIPLVTHTLSGYVYDNNEIKDQEILNEVRMPSVASYMPMSTSLDPFLKLIKNIEELESEWRNEPNIDYTLQLPNETLMYIFSFLDLKSLRLCMRVCKRFKSICSDPLFYRELNLKPYWSSFSYEMLTSLEPYCTRITKLDLSWCGITKGIKTLPFNIFLKQYGCNLIDLRLDNCGFVDDTTLIILNFFCYSIKELSLRSCTKINFSIVVSPPTFLCQLERIDFYRTNVNILFLESYLPLMIKLKHINLGSCKRIDCMDHIAYMLSKSNKQLVSVDFWKSYTLSPNGLRFLTVLKDLEEIDLGWCLALSIPGDSLVDLVKSCPKLKKIIVVSLRGMCDRDLLAFADHCPLLEQIDLVGLRAITVDACSKFLEKCENLKLMDVNFCENIKEVNVQEWRQKYPNVCIQFTTSDYTNVYHY</sequence>
<dbReference type="InterPro" id="IPR001810">
    <property type="entry name" value="F-box_dom"/>
</dbReference>
<dbReference type="SMART" id="SM00256">
    <property type="entry name" value="FBOX"/>
    <property type="match status" value="1"/>
</dbReference>
<evidence type="ECO:0000313" key="2">
    <source>
        <dbReference type="EMBL" id="MBY73661.1"/>
    </source>
</evidence>
<reference evidence="2" key="1">
    <citation type="submission" date="2018-04" db="EMBL/GenBank/DDBJ databases">
        <title>Transcriptome assembly of Sipha flava.</title>
        <authorList>
            <person name="Scully E.D."/>
            <person name="Geib S.M."/>
            <person name="Palmer N.A."/>
            <person name="Koch K."/>
            <person name="Bradshaw J."/>
            <person name="Heng-Moss T."/>
            <person name="Sarath G."/>
        </authorList>
    </citation>
    <scope>NUCLEOTIDE SEQUENCE</scope>
</reference>
<dbReference type="PANTHER" id="PTHR13318:SF152">
    <property type="entry name" value="F-BOX_LRR-REPEAT PROTEIN 4"/>
    <property type="match status" value="1"/>
</dbReference>
<dbReference type="EMBL" id="GGMS01004458">
    <property type="protein sequence ID" value="MBY73661.1"/>
    <property type="molecule type" value="Transcribed_RNA"/>
</dbReference>
<evidence type="ECO:0000259" key="1">
    <source>
        <dbReference type="PROSITE" id="PS50181"/>
    </source>
</evidence>
<protein>
    <submittedName>
        <fullName evidence="2 4">F-box/LRR-repeat protein 4</fullName>
    </submittedName>
</protein>
<name>A0A2S2Q7R8_9HEMI</name>
<dbReference type="Proteomes" id="UP000694846">
    <property type="component" value="Unplaced"/>
</dbReference>
<dbReference type="RefSeq" id="XP_025405121.1">
    <property type="nucleotide sequence ID" value="XM_025549336.1"/>
</dbReference>
<evidence type="ECO:0000313" key="3">
    <source>
        <dbReference type="Proteomes" id="UP000694846"/>
    </source>
</evidence>
<dbReference type="AlphaFoldDB" id="A0A2S2Q7R8"/>